<accession>A0A5J4SWS6</accession>
<gene>
    <name evidence="1" type="ORF">EZS28_051925</name>
</gene>
<sequence>MNPGLKVNQGKQMTSYQVKPINNRRMDQITKLIQELESTQQNSQMLQDQKKLTSRPVNKHILIQVGVQEVIQNPDLQQIDKTRQLNSSQDLQGINNIQHIPASEIIPIGGRLIHFIRVWQQIGADQLIQRGIKAYWIHPECPEILRKNKQRFNQTRSEDGLQALDQLINQEVQEQIVEKQPWQMEKDNRLLDSEQISKNKPFYNGEYQYSKRDLVTQRLDDKDRSTICLPSYPCGSRVQTVSGVLPQESVLSIQSNVLWGKTCTTNIPQDVET</sequence>
<dbReference type="EMBL" id="SNRW01039795">
    <property type="protein sequence ID" value="KAA6349655.1"/>
    <property type="molecule type" value="Genomic_DNA"/>
</dbReference>
<protein>
    <submittedName>
        <fullName evidence="1">Uncharacterized protein</fullName>
    </submittedName>
</protein>
<dbReference type="AlphaFoldDB" id="A0A5J4SWS6"/>
<proteinExistence type="predicted"/>
<reference evidence="1 2" key="1">
    <citation type="submission" date="2019-03" db="EMBL/GenBank/DDBJ databases">
        <title>Single cell metagenomics reveals metabolic interactions within the superorganism composed of flagellate Streblomastix strix and complex community of Bacteroidetes bacteria on its surface.</title>
        <authorList>
            <person name="Treitli S.C."/>
            <person name="Kolisko M."/>
            <person name="Husnik F."/>
            <person name="Keeling P."/>
            <person name="Hampl V."/>
        </authorList>
    </citation>
    <scope>NUCLEOTIDE SEQUENCE [LARGE SCALE GENOMIC DNA]</scope>
    <source>
        <strain evidence="1">ST1C</strain>
    </source>
</reference>
<dbReference type="Proteomes" id="UP000324800">
    <property type="component" value="Unassembled WGS sequence"/>
</dbReference>
<evidence type="ECO:0000313" key="2">
    <source>
        <dbReference type="Proteomes" id="UP000324800"/>
    </source>
</evidence>
<feature type="non-terminal residue" evidence="1">
    <location>
        <position position="273"/>
    </location>
</feature>
<evidence type="ECO:0000313" key="1">
    <source>
        <dbReference type="EMBL" id="KAA6349655.1"/>
    </source>
</evidence>
<comment type="caution">
    <text evidence="1">The sequence shown here is derived from an EMBL/GenBank/DDBJ whole genome shotgun (WGS) entry which is preliminary data.</text>
</comment>
<name>A0A5J4SWS6_9EUKA</name>
<organism evidence="1 2">
    <name type="scientific">Streblomastix strix</name>
    <dbReference type="NCBI Taxonomy" id="222440"/>
    <lineage>
        <taxon>Eukaryota</taxon>
        <taxon>Metamonada</taxon>
        <taxon>Preaxostyla</taxon>
        <taxon>Oxymonadida</taxon>
        <taxon>Streblomastigidae</taxon>
        <taxon>Streblomastix</taxon>
    </lineage>
</organism>